<feature type="binding site" evidence="9">
    <location>
        <position position="212"/>
    </location>
    <ligand>
        <name>substrate</name>
    </ligand>
</feature>
<keyword evidence="12" id="KW-1185">Reference proteome</keyword>
<dbReference type="GO" id="GO:0042351">
    <property type="term" value="P:'de novo' GDP-L-fucose biosynthetic process"/>
    <property type="evidence" value="ECO:0007669"/>
    <property type="project" value="UniProtKB-UniRule"/>
</dbReference>
<dbReference type="InterPro" id="IPR028614">
    <property type="entry name" value="GDP_fucose/colitose_synth"/>
</dbReference>
<feature type="domain" description="NAD-dependent epimerase/dehydratase" evidence="10">
    <location>
        <begin position="9"/>
        <end position="232"/>
    </location>
</feature>
<keyword evidence="4 9" id="KW-0521">NADP</keyword>
<evidence type="ECO:0000256" key="9">
    <source>
        <dbReference type="HAMAP-Rule" id="MF_00956"/>
    </source>
</evidence>
<keyword evidence="5 9" id="KW-0560">Oxidoreductase</keyword>
<feature type="binding site" evidence="9">
    <location>
        <position position="205"/>
    </location>
    <ligand>
        <name>substrate</name>
    </ligand>
</feature>
<evidence type="ECO:0000256" key="3">
    <source>
        <dbReference type="ARBA" id="ARBA00012371"/>
    </source>
</evidence>
<feature type="active site" description="Proton donor/acceptor" evidence="9">
    <location>
        <position position="139"/>
    </location>
</feature>
<dbReference type="GO" id="GO:0016853">
    <property type="term" value="F:isomerase activity"/>
    <property type="evidence" value="ECO:0007669"/>
    <property type="project" value="UniProtKB-KW"/>
</dbReference>
<keyword evidence="6 9" id="KW-0413">Isomerase</keyword>
<organism evidence="11 12">
    <name type="scientific">Kushneria phyllosphaerae</name>
    <dbReference type="NCBI Taxonomy" id="2100822"/>
    <lineage>
        <taxon>Bacteria</taxon>
        <taxon>Pseudomonadati</taxon>
        <taxon>Pseudomonadota</taxon>
        <taxon>Gammaproteobacteria</taxon>
        <taxon>Oceanospirillales</taxon>
        <taxon>Halomonadaceae</taxon>
        <taxon>Kushneria</taxon>
    </lineage>
</organism>
<evidence type="ECO:0000256" key="2">
    <source>
        <dbReference type="ARBA" id="ARBA00005959"/>
    </source>
</evidence>
<evidence type="ECO:0000256" key="4">
    <source>
        <dbReference type="ARBA" id="ARBA00022857"/>
    </source>
</evidence>
<dbReference type="GO" id="GO:0050577">
    <property type="term" value="F:GDP-L-fucose synthase activity"/>
    <property type="evidence" value="ECO:0007669"/>
    <property type="project" value="UniProtKB-UniRule"/>
</dbReference>
<evidence type="ECO:0000256" key="7">
    <source>
        <dbReference type="ARBA" id="ARBA00023268"/>
    </source>
</evidence>
<dbReference type="RefSeq" id="WP_108843416.1">
    <property type="nucleotide sequence ID" value="NZ_ONZI01000003.1"/>
</dbReference>
<evidence type="ECO:0000313" key="12">
    <source>
        <dbReference type="Proteomes" id="UP000244934"/>
    </source>
</evidence>
<feature type="binding site" evidence="9">
    <location>
        <begin position="108"/>
        <end position="111"/>
    </location>
    <ligand>
        <name>NADP(+)</name>
        <dbReference type="ChEBI" id="CHEBI:58349"/>
    </ligand>
</feature>
<dbReference type="Proteomes" id="UP000244934">
    <property type="component" value="Unassembled WGS sequence"/>
</dbReference>
<evidence type="ECO:0000313" key="11">
    <source>
        <dbReference type="EMBL" id="SPJ34392.1"/>
    </source>
</evidence>
<feature type="binding site" evidence="9">
    <location>
        <begin position="13"/>
        <end position="19"/>
    </location>
    <ligand>
        <name>NADP(+)</name>
        <dbReference type="ChEBI" id="CHEBI:58349"/>
    </ligand>
</feature>
<accession>A0A2R8CNI6</accession>
<comment type="pathway">
    <text evidence="1 9">Nucleotide-sugar biosynthesis; GDP-L-fucose biosynthesis via de novo pathway; GDP-L-fucose from GDP-alpha-D-mannose: step 2/2.</text>
</comment>
<comment type="function">
    <text evidence="9">Catalyzes the two-step NADP-dependent conversion of GDP-4-dehydro-6-deoxy-D-mannose to GDP-fucose, involving an epimerase and a reductase reaction.</text>
</comment>
<dbReference type="CDD" id="cd05239">
    <property type="entry name" value="GDP_FS_SDR_e"/>
    <property type="match status" value="1"/>
</dbReference>
<evidence type="ECO:0000256" key="1">
    <source>
        <dbReference type="ARBA" id="ARBA00004883"/>
    </source>
</evidence>
<feature type="site" description="Important for catalytic activity" evidence="9">
    <location>
        <position position="112"/>
    </location>
</feature>
<sequence>MPENLDRPVFVAGHRGMVGAAIVRRLQALGYSNILTASRSELDLLDQRAVLDFFETYEIAEVYLAAAKVGGIHANNTFPADFIHENLVIETNLIHAAHQGNVQKLLFLGSSCIYPKQAEQPMRESALLTGPLEPTNEPYALAKIAGIKLCESFNRQYGRDYRSVMPTNLYGPFDNFHPENSHVVPALIRRIHEAKQLESEQVTIWGSGKPMREFLHVDDMADACIHVMQLDQEVYAEATEPMLSHINVGTGVDCSIRELAETLKEVIGFQGALVFDTSKPDGTPRKLLDVSRLEGLGWRAGIGLHEGLQNAYQWYLENMDHARQ</sequence>
<feature type="binding site" evidence="9">
    <location>
        <position position="190"/>
    </location>
    <ligand>
        <name>substrate</name>
    </ligand>
</feature>
<reference evidence="12" key="1">
    <citation type="submission" date="2018-03" db="EMBL/GenBank/DDBJ databases">
        <authorList>
            <person name="Navarro De La Torre S."/>
        </authorList>
    </citation>
    <scope>NUCLEOTIDE SEQUENCE [LARGE SCALE GENOMIC DNA]</scope>
    <source>
        <strain evidence="12">EAod3</strain>
    </source>
</reference>
<evidence type="ECO:0000259" key="10">
    <source>
        <dbReference type="Pfam" id="PF01370"/>
    </source>
</evidence>
<evidence type="ECO:0000256" key="5">
    <source>
        <dbReference type="ARBA" id="ARBA00023002"/>
    </source>
</evidence>
<dbReference type="GO" id="GO:0070401">
    <property type="term" value="F:NADP+ binding"/>
    <property type="evidence" value="ECO:0007669"/>
    <property type="project" value="UniProtKB-UniRule"/>
</dbReference>
<dbReference type="InterPro" id="IPR036291">
    <property type="entry name" value="NAD(P)-bd_dom_sf"/>
</dbReference>
<feature type="binding site" evidence="9">
    <location>
        <position position="281"/>
    </location>
    <ligand>
        <name>substrate</name>
    </ligand>
</feature>
<dbReference type="PANTHER" id="PTHR43238:SF1">
    <property type="entry name" value="GDP-L-FUCOSE SYNTHASE"/>
    <property type="match status" value="1"/>
</dbReference>
<feature type="binding site" evidence="9">
    <location>
        <begin position="166"/>
        <end position="169"/>
    </location>
    <ligand>
        <name>NADP(+)</name>
        <dbReference type="ChEBI" id="CHEBI:58349"/>
    </ligand>
</feature>
<proteinExistence type="inferred from homology"/>
<dbReference type="InterPro" id="IPR001509">
    <property type="entry name" value="Epimerase_deHydtase"/>
</dbReference>
<dbReference type="SUPFAM" id="SSF51735">
    <property type="entry name" value="NAD(P)-binding Rossmann-fold domains"/>
    <property type="match status" value="1"/>
</dbReference>
<dbReference type="Gene3D" id="3.90.25.10">
    <property type="entry name" value="UDP-galactose 4-epimerase, domain 1"/>
    <property type="match status" value="1"/>
</dbReference>
<evidence type="ECO:0000256" key="8">
    <source>
        <dbReference type="ARBA" id="ARBA00051935"/>
    </source>
</evidence>
<comment type="catalytic activity">
    <reaction evidence="8 9">
        <text>GDP-beta-L-fucose + NADP(+) = GDP-4-dehydro-alpha-D-rhamnose + NADPH + H(+)</text>
        <dbReference type="Rhea" id="RHEA:18885"/>
        <dbReference type="ChEBI" id="CHEBI:15378"/>
        <dbReference type="ChEBI" id="CHEBI:57273"/>
        <dbReference type="ChEBI" id="CHEBI:57783"/>
        <dbReference type="ChEBI" id="CHEBI:57964"/>
        <dbReference type="ChEBI" id="CHEBI:58349"/>
        <dbReference type="EC" id="1.1.1.271"/>
    </reaction>
</comment>
<dbReference type="EC" id="1.1.1.271" evidence="3 9"/>
<gene>
    <name evidence="9 11" type="primary">fcl</name>
    <name evidence="11" type="ORF">KSP9073_02426</name>
</gene>
<comment type="similarity">
    <text evidence="2 9">Belongs to the NAD(P)-dependent epimerase/dehydratase family. Fucose synthase subfamily.</text>
</comment>
<dbReference type="Pfam" id="PF01370">
    <property type="entry name" value="Epimerase"/>
    <property type="match status" value="1"/>
</dbReference>
<keyword evidence="7 9" id="KW-0511">Multifunctional enzyme</keyword>
<name>A0A2R8CNI6_9GAMM</name>
<dbReference type="OrthoDB" id="9811425at2"/>
<evidence type="ECO:0000256" key="6">
    <source>
        <dbReference type="ARBA" id="ARBA00023235"/>
    </source>
</evidence>
<dbReference type="HAMAP" id="MF_00956">
    <property type="entry name" value="GDP_fucose_synth"/>
    <property type="match status" value="1"/>
</dbReference>
<dbReference type="FunFam" id="3.40.50.720:FF:000101">
    <property type="entry name" value="GDP-L-fucose synthase"/>
    <property type="match status" value="1"/>
</dbReference>
<feature type="binding site" evidence="9">
    <location>
        <position position="143"/>
    </location>
    <ligand>
        <name>NADP(+)</name>
        <dbReference type="ChEBI" id="CHEBI:58349"/>
    </ligand>
</feature>
<dbReference type="AlphaFoldDB" id="A0A2R8CNI6"/>
<dbReference type="UniPathway" id="UPA00128">
    <property type="reaction ID" value="UER00191"/>
</dbReference>
<protein>
    <recommendedName>
        <fullName evidence="3 9">GDP-L-fucose synthase</fullName>
        <ecNumber evidence="3 9">1.1.1.271</ecNumber>
    </recommendedName>
    <alternativeName>
        <fullName evidence="9">GDP-4-keto-6-deoxy-D-mannose-3,5-epimerase-4-reductase</fullName>
    </alternativeName>
</protein>
<dbReference type="PANTHER" id="PTHR43238">
    <property type="entry name" value="GDP-L-FUCOSE SYNTHASE"/>
    <property type="match status" value="1"/>
</dbReference>
<dbReference type="Gene3D" id="3.40.50.720">
    <property type="entry name" value="NAD(P)-binding Rossmann-like Domain"/>
    <property type="match status" value="1"/>
</dbReference>
<feature type="binding site" evidence="9">
    <location>
        <position position="182"/>
    </location>
    <ligand>
        <name>NADP(+)</name>
        <dbReference type="ChEBI" id="CHEBI:58349"/>
    </ligand>
</feature>
<dbReference type="EMBL" id="ONZI01000003">
    <property type="protein sequence ID" value="SPJ34392.1"/>
    <property type="molecule type" value="Genomic_DNA"/>
</dbReference>
<feature type="site" description="Important for catalytic activity" evidence="9">
    <location>
        <position position="110"/>
    </location>
</feature>